<evidence type="ECO:0000313" key="2">
    <source>
        <dbReference type="Proteomes" id="UP000650582"/>
    </source>
</evidence>
<gene>
    <name evidence="1" type="ORF">RHS04_07596</name>
</gene>
<dbReference type="Proteomes" id="UP000650582">
    <property type="component" value="Unassembled WGS sequence"/>
</dbReference>
<feature type="non-terminal residue" evidence="1">
    <location>
        <position position="1"/>
    </location>
</feature>
<accession>A0A8H7LGF4</accession>
<sequence length="127" mass="13982">LPSVFSFCLVPPTPTPTQSLELAQEDAVATTGTRHSLTSNKHFSKICAGFNYLKFYNQVCKFLEDPKYCCWSKELVEWWNKWVFNELLGGLGAAALGREHGTLLMLDAQLETQDLNVGNGGVEGVAA</sequence>
<dbReference type="InterPro" id="IPR046521">
    <property type="entry name" value="DUF6698"/>
</dbReference>
<protein>
    <submittedName>
        <fullName evidence="1">Uncharacterized protein</fullName>
    </submittedName>
</protein>
<evidence type="ECO:0000313" key="1">
    <source>
        <dbReference type="EMBL" id="KAF8673634.1"/>
    </source>
</evidence>
<dbReference type="AlphaFoldDB" id="A0A8H7LGF4"/>
<dbReference type="EMBL" id="JACYCC010000138">
    <property type="protein sequence ID" value="KAF8673634.1"/>
    <property type="molecule type" value="Genomic_DNA"/>
</dbReference>
<name>A0A8H7LGF4_9AGAM</name>
<proteinExistence type="predicted"/>
<reference evidence="1" key="1">
    <citation type="submission" date="2020-09" db="EMBL/GenBank/DDBJ databases">
        <title>Comparative genome analyses of four rice-infecting Rhizoctonia solani isolates reveal extensive enrichment of homogalacturonan modification genes.</title>
        <authorList>
            <person name="Lee D.-Y."/>
            <person name="Jeon J."/>
            <person name="Kim K.-T."/>
            <person name="Cheong K."/>
            <person name="Song H."/>
            <person name="Choi G."/>
            <person name="Ko J."/>
            <person name="Opiyo S.O."/>
            <person name="Zuo S."/>
            <person name="Madhav S."/>
            <person name="Lee Y.-H."/>
            <person name="Wang G.-L."/>
        </authorList>
    </citation>
    <scope>NUCLEOTIDE SEQUENCE</scope>
    <source>
        <strain evidence="1">AG1-IA YN-7</strain>
    </source>
</reference>
<comment type="caution">
    <text evidence="1">The sequence shown here is derived from an EMBL/GenBank/DDBJ whole genome shotgun (WGS) entry which is preliminary data.</text>
</comment>
<dbReference type="Pfam" id="PF20414">
    <property type="entry name" value="DUF6698"/>
    <property type="match status" value="1"/>
</dbReference>
<organism evidence="1 2">
    <name type="scientific">Rhizoctonia solani</name>
    <dbReference type="NCBI Taxonomy" id="456999"/>
    <lineage>
        <taxon>Eukaryota</taxon>
        <taxon>Fungi</taxon>
        <taxon>Dikarya</taxon>
        <taxon>Basidiomycota</taxon>
        <taxon>Agaricomycotina</taxon>
        <taxon>Agaricomycetes</taxon>
        <taxon>Cantharellales</taxon>
        <taxon>Ceratobasidiaceae</taxon>
        <taxon>Rhizoctonia</taxon>
    </lineage>
</organism>